<organism evidence="1 2">
    <name type="scientific">Mucilaginibacter mali</name>
    <dbReference type="NCBI Taxonomy" id="2740462"/>
    <lineage>
        <taxon>Bacteria</taxon>
        <taxon>Pseudomonadati</taxon>
        <taxon>Bacteroidota</taxon>
        <taxon>Sphingobacteriia</taxon>
        <taxon>Sphingobacteriales</taxon>
        <taxon>Sphingobacteriaceae</taxon>
        <taxon>Mucilaginibacter</taxon>
    </lineage>
</organism>
<dbReference type="EMBL" id="CP054139">
    <property type="protein sequence ID" value="QKJ32340.1"/>
    <property type="molecule type" value="Genomic_DNA"/>
</dbReference>
<reference evidence="1 2" key="1">
    <citation type="submission" date="2020-05" db="EMBL/GenBank/DDBJ databases">
        <title>Mucilaginibacter mali sp. nov.</title>
        <authorList>
            <person name="Kim H.S."/>
            <person name="Lee K.C."/>
            <person name="Suh M.K."/>
            <person name="Kim J.-S."/>
            <person name="Han K.-I."/>
            <person name="Eom M.K."/>
            <person name="Shin Y.K."/>
            <person name="Lee J.-S."/>
        </authorList>
    </citation>
    <scope>NUCLEOTIDE SEQUENCE [LARGE SCALE GENOMIC DNA]</scope>
    <source>
        <strain evidence="1 2">G2-14</strain>
    </source>
</reference>
<gene>
    <name evidence="1" type="ORF">HQ865_22115</name>
</gene>
<evidence type="ECO:0000313" key="1">
    <source>
        <dbReference type="EMBL" id="QKJ32340.1"/>
    </source>
</evidence>
<name>A0A7D4UQA1_9SPHI</name>
<dbReference type="RefSeq" id="WP_173416990.1">
    <property type="nucleotide sequence ID" value="NZ_CP054139.1"/>
</dbReference>
<proteinExistence type="predicted"/>
<protein>
    <submittedName>
        <fullName evidence="1">Uncharacterized protein</fullName>
    </submittedName>
</protein>
<keyword evidence="2" id="KW-1185">Reference proteome</keyword>
<sequence>METTQNTAPVNGSDGEYTFTINYAGRELECRVEKNDDILDVHMENLDAKLQIEPDGTVHQIGGNALPESNIEFIKKEVLGHEV</sequence>
<evidence type="ECO:0000313" key="2">
    <source>
        <dbReference type="Proteomes" id="UP000505355"/>
    </source>
</evidence>
<accession>A0A7D4UQA1</accession>
<dbReference type="AlphaFoldDB" id="A0A7D4UQA1"/>
<dbReference type="Proteomes" id="UP000505355">
    <property type="component" value="Chromosome"/>
</dbReference>
<dbReference type="KEGG" id="mmab:HQ865_22115"/>